<proteinExistence type="predicted"/>
<accession>A0ACD1A8H3</accession>
<dbReference type="EMBL" id="CP042469">
    <property type="protein sequence ID" value="QOX62662.1"/>
    <property type="molecule type" value="Genomic_DNA"/>
</dbReference>
<name>A0ACD1A8H3_9FIRM</name>
<gene>
    <name evidence="1" type="ORF">FRZ06_04515</name>
</gene>
<evidence type="ECO:0000313" key="2">
    <source>
        <dbReference type="Proteomes" id="UP000594014"/>
    </source>
</evidence>
<reference evidence="1" key="1">
    <citation type="submission" date="2019-08" db="EMBL/GenBank/DDBJ databases">
        <title>Genome sequence of Clostridiales bacterium MT110.</title>
        <authorList>
            <person name="Cao J."/>
        </authorList>
    </citation>
    <scope>NUCLEOTIDE SEQUENCE</scope>
    <source>
        <strain evidence="1">MT110</strain>
    </source>
</reference>
<keyword evidence="2" id="KW-1185">Reference proteome</keyword>
<organism evidence="1 2">
    <name type="scientific">Anoxybacterium hadale</name>
    <dbReference type="NCBI Taxonomy" id="3408580"/>
    <lineage>
        <taxon>Bacteria</taxon>
        <taxon>Bacillati</taxon>
        <taxon>Bacillota</taxon>
        <taxon>Clostridia</taxon>
        <taxon>Peptostreptococcales</taxon>
        <taxon>Anaerovoracaceae</taxon>
        <taxon>Anoxybacterium</taxon>
    </lineage>
</organism>
<protein>
    <submittedName>
        <fullName evidence="1">Uncharacterized protein</fullName>
    </submittedName>
</protein>
<sequence length="195" mass="21791">MNHNHKGGCCHGSGSHHHTEQDHQDHDHHDHHDHDEHNHAHGHGCCGGGCCASRKSAAPLSAEETEFLIQLAQTPYLPLTRFVLKSTKSNHFESVALAPVHLKDKTDSMEVVKSTGAVLKSLEERGFLTLDYEEPLENGNYSEYENSDLYAYFKETVAQAENHDDYLYDIPELELGSIALTYSGQQAIIKMDQKA</sequence>
<evidence type="ECO:0000313" key="1">
    <source>
        <dbReference type="EMBL" id="QOX62662.1"/>
    </source>
</evidence>
<dbReference type="Proteomes" id="UP000594014">
    <property type="component" value="Chromosome"/>
</dbReference>